<dbReference type="InterPro" id="IPR001173">
    <property type="entry name" value="Glyco_trans_2-like"/>
</dbReference>
<keyword evidence="2" id="KW-0808">Transferase</keyword>
<dbReference type="PANTHER" id="PTHR22916">
    <property type="entry name" value="GLYCOSYLTRANSFERASE"/>
    <property type="match status" value="1"/>
</dbReference>
<dbReference type="Pfam" id="PF00535">
    <property type="entry name" value="Glycos_transf_2"/>
    <property type="match status" value="1"/>
</dbReference>
<keyword evidence="3" id="KW-1185">Reference proteome</keyword>
<dbReference type="KEGG" id="drg:H9K76_05585"/>
<dbReference type="InterPro" id="IPR029044">
    <property type="entry name" value="Nucleotide-diphossugar_trans"/>
</dbReference>
<organism evidence="2 3">
    <name type="scientific">Diaphorobacter ruginosibacter</name>
    <dbReference type="NCBI Taxonomy" id="1715720"/>
    <lineage>
        <taxon>Bacteria</taxon>
        <taxon>Pseudomonadati</taxon>
        <taxon>Pseudomonadota</taxon>
        <taxon>Betaproteobacteria</taxon>
        <taxon>Burkholderiales</taxon>
        <taxon>Comamonadaceae</taxon>
        <taxon>Diaphorobacter</taxon>
    </lineage>
</organism>
<dbReference type="EMBL" id="CP060714">
    <property type="protein sequence ID" value="QNN58315.1"/>
    <property type="molecule type" value="Genomic_DNA"/>
</dbReference>
<accession>A0A7G9RRU0</accession>
<dbReference type="GO" id="GO:0016758">
    <property type="term" value="F:hexosyltransferase activity"/>
    <property type="evidence" value="ECO:0007669"/>
    <property type="project" value="UniProtKB-ARBA"/>
</dbReference>
<dbReference type="PANTHER" id="PTHR22916:SF3">
    <property type="entry name" value="UDP-GLCNAC:BETAGAL BETA-1,3-N-ACETYLGLUCOSAMINYLTRANSFERASE-LIKE PROTEIN 1"/>
    <property type="match status" value="1"/>
</dbReference>
<dbReference type="Proteomes" id="UP000515811">
    <property type="component" value="Chromosome"/>
</dbReference>
<proteinExistence type="predicted"/>
<evidence type="ECO:0000313" key="2">
    <source>
        <dbReference type="EMBL" id="QNN58315.1"/>
    </source>
</evidence>
<reference evidence="2 3" key="1">
    <citation type="submission" date="2020-08" db="EMBL/GenBank/DDBJ databases">
        <title>Genome sequence of Diaphorobacter ruginosibacter DSM 27467T.</title>
        <authorList>
            <person name="Hyun D.-W."/>
            <person name="Bae J.-W."/>
        </authorList>
    </citation>
    <scope>NUCLEOTIDE SEQUENCE [LARGE SCALE GENOMIC DNA]</scope>
    <source>
        <strain evidence="2 3">DSM 27467</strain>
    </source>
</reference>
<dbReference type="Gene3D" id="3.90.550.10">
    <property type="entry name" value="Spore Coat Polysaccharide Biosynthesis Protein SpsA, Chain A"/>
    <property type="match status" value="1"/>
</dbReference>
<dbReference type="RefSeq" id="WP_187598597.1">
    <property type="nucleotide sequence ID" value="NZ_CP060714.1"/>
</dbReference>
<evidence type="ECO:0000259" key="1">
    <source>
        <dbReference type="Pfam" id="PF00535"/>
    </source>
</evidence>
<protein>
    <submittedName>
        <fullName evidence="2">Glycosyltransferase family 2 protein</fullName>
    </submittedName>
</protein>
<evidence type="ECO:0000313" key="3">
    <source>
        <dbReference type="Proteomes" id="UP000515811"/>
    </source>
</evidence>
<dbReference type="AlphaFoldDB" id="A0A7G9RRU0"/>
<gene>
    <name evidence="2" type="ORF">H9K76_05585</name>
</gene>
<feature type="domain" description="Glycosyltransferase 2-like" evidence="1">
    <location>
        <begin position="5"/>
        <end position="170"/>
    </location>
</feature>
<dbReference type="CDD" id="cd00761">
    <property type="entry name" value="Glyco_tranf_GTA_type"/>
    <property type="match status" value="1"/>
</dbReference>
<dbReference type="SUPFAM" id="SSF53448">
    <property type="entry name" value="Nucleotide-diphospho-sugar transferases"/>
    <property type="match status" value="1"/>
</dbReference>
<name>A0A7G9RRU0_9BURK</name>
<sequence>MPRVSIIMAAYGRPHLLKWAIQSVQRQSFVDWELLVVSDACPMGTRATVEHFAESDPRVHLVELARNWGEQSGPNNAGLARSSAPLVAFLNQDDLWFPDHLQVLLDWMDAAGADIALGASAHMGIVSNDTERLNWPSGLAGIGVRGRYCPVKTFSPMSAWLVRRSCFERIGLLPSARDCIAESSQTWLFRAWRNRLHIATCPELTSLIFSSGSRAGSYQSKDSAEQEHFGQQLQSNPYLRSQLLIHAHASYAPQPNPRKEFASYHFKRLLAFLGLSPRTWEFWRKHGRSKGDYIEQLRSVRGLGRKRLDESDYPRALLRQAMERHCQINIGERIDCNDAGEGGRFLMSGWHAPDGEGCLMQANIVSLCMLVRDSEVRASRLTTVWVLPPGTILYASANGEGIPLVDTQPCQTPLGATRWCWSIPEQTGSAKSMDFIIHTPTPGARLVQMWLE</sequence>